<dbReference type="GO" id="GO:0005737">
    <property type="term" value="C:cytoplasm"/>
    <property type="evidence" value="ECO:0007669"/>
    <property type="project" value="TreeGrafter"/>
</dbReference>
<feature type="compositionally biased region" description="Basic and acidic residues" evidence="1">
    <location>
        <begin position="525"/>
        <end position="534"/>
    </location>
</feature>
<reference evidence="2" key="1">
    <citation type="journal article" date="2022" name="G3 (Bethesda)">
        <title>High quality genome of the basidiomycete yeast Dioszegia hungarica PDD-24b-2 isolated from cloud water.</title>
        <authorList>
            <person name="Jarrige D."/>
            <person name="Haridas S."/>
            <person name="Bleykasten-Grosshans C."/>
            <person name="Joly M."/>
            <person name="Nadalig T."/>
            <person name="Sancelme M."/>
            <person name="Vuilleumier S."/>
            <person name="Grigoriev I.V."/>
            <person name="Amato P."/>
            <person name="Bringel F."/>
        </authorList>
    </citation>
    <scope>NUCLEOTIDE SEQUENCE</scope>
    <source>
        <strain evidence="2">PDD-24b-2</strain>
    </source>
</reference>
<feature type="region of interest" description="Disordered" evidence="1">
    <location>
        <begin position="518"/>
        <end position="620"/>
    </location>
</feature>
<feature type="compositionally biased region" description="Low complexity" evidence="1">
    <location>
        <begin position="371"/>
        <end position="382"/>
    </location>
</feature>
<evidence type="ECO:0000256" key="1">
    <source>
        <dbReference type="SAM" id="MobiDB-lite"/>
    </source>
</evidence>
<feature type="region of interest" description="Disordered" evidence="1">
    <location>
        <begin position="277"/>
        <end position="506"/>
    </location>
</feature>
<feature type="compositionally biased region" description="Basic and acidic residues" evidence="1">
    <location>
        <begin position="79"/>
        <end position="93"/>
    </location>
</feature>
<dbReference type="GeneID" id="77731217"/>
<dbReference type="PANTHER" id="PTHR28307:SF2">
    <property type="entry name" value="PROTEIN PAL1"/>
    <property type="match status" value="1"/>
</dbReference>
<feature type="compositionally biased region" description="Basic and acidic residues" evidence="1">
    <location>
        <begin position="418"/>
        <end position="434"/>
    </location>
</feature>
<gene>
    <name evidence="2" type="ORF">MKK02DRAFT_42488</name>
</gene>
<feature type="region of interest" description="Disordered" evidence="1">
    <location>
        <begin position="24"/>
        <end position="93"/>
    </location>
</feature>
<proteinExistence type="predicted"/>
<protein>
    <recommendedName>
        <fullName evidence="4">Pal1-domain-containing protein</fullName>
    </recommendedName>
</protein>
<feature type="compositionally biased region" description="Polar residues" evidence="1">
    <location>
        <begin position="144"/>
        <end position="158"/>
    </location>
</feature>
<dbReference type="InterPro" id="IPR013226">
    <property type="entry name" value="Pal1"/>
</dbReference>
<evidence type="ECO:0000313" key="2">
    <source>
        <dbReference type="EMBL" id="KAI9638100.1"/>
    </source>
</evidence>
<dbReference type="RefSeq" id="XP_052947877.1">
    <property type="nucleotide sequence ID" value="XM_053092012.1"/>
</dbReference>
<sequence>MLSNQSYPPQSSSAGSYVSAPYHILNSTTPSSASQTPLLATSPDAQPLPKGRPRRSLSTDSYAVESGPMRELTAGQKKAAAEKKGSKHADIIDRWDPTGLGDAMWHHAGPYDAAAPSRNVNQTKGPMQVFSSTPAPAASTGSSNLASTAPTRKTTTIQENEHHSHPRAAPIVAALPPPAPARIPVNRRVSGGGLTGQYSTSVPSGGGYFPDAKQPQDEATLARLERERERDQKQRALKAAWGTDEPEPWEAFGASPNEELGHLGMDGLTADIVPAKPVRSPGLRLGGSRADSYGKEALPSPTNENAPISVADLPGAGSAGRPAAGGGVKRTKSLMQKFKTMVRTRSGSVAGQEGEGTAPVVIQGGGRRYAGRGSMSMSASPGAGVGRGYDGYEGGVREEEEMVDDRYADADVEDDGYEREREGYRGMREGRDGKSGIPFRSASPSKSVLPVSPSTEFPLQSPNERDEILYDTSNTNANPFTTPNKAQSQPQGRTVNLVPQPSQAGGAQFDDAVETIHADTPGGHVRSETEKEFVFVDSPNTKVRNQSSGGGGGRKGSSSPTRAKGIPPVPALPASISQRGGLLATESGAGGKSERSGNGKGNGEAFRPLDRVKYLPPPPVGQVMPDFADIEVHRRATTPDFGLGVEGQGTEGSGMRRKGSVVKKIRERIK</sequence>
<feature type="compositionally biased region" description="Basic residues" evidence="1">
    <location>
        <begin position="655"/>
        <end position="670"/>
    </location>
</feature>
<feature type="compositionally biased region" description="Low complexity" evidence="1">
    <location>
        <begin position="441"/>
        <end position="454"/>
    </location>
</feature>
<dbReference type="PANTHER" id="PTHR28307">
    <property type="entry name" value="PROTEIN PAL1"/>
    <property type="match status" value="1"/>
</dbReference>
<accession>A0AA38LW76</accession>
<organism evidence="2 3">
    <name type="scientific">Dioszegia hungarica</name>
    <dbReference type="NCBI Taxonomy" id="4972"/>
    <lineage>
        <taxon>Eukaryota</taxon>
        <taxon>Fungi</taxon>
        <taxon>Dikarya</taxon>
        <taxon>Basidiomycota</taxon>
        <taxon>Agaricomycotina</taxon>
        <taxon>Tremellomycetes</taxon>
        <taxon>Tremellales</taxon>
        <taxon>Bulleribasidiaceae</taxon>
        <taxon>Dioszegia</taxon>
    </lineage>
</organism>
<evidence type="ECO:0008006" key="4">
    <source>
        <dbReference type="Google" id="ProtNLM"/>
    </source>
</evidence>
<feature type="region of interest" description="Disordered" evidence="1">
    <location>
        <begin position="227"/>
        <end position="263"/>
    </location>
</feature>
<feature type="compositionally biased region" description="Gly residues" evidence="1">
    <location>
        <begin position="383"/>
        <end position="394"/>
    </location>
</feature>
<feature type="region of interest" description="Disordered" evidence="1">
    <location>
        <begin position="131"/>
        <end position="163"/>
    </location>
</feature>
<name>A0AA38LW76_9TREE</name>
<feature type="compositionally biased region" description="Polar residues" evidence="1">
    <location>
        <begin position="471"/>
        <end position="505"/>
    </location>
</feature>
<dbReference type="EMBL" id="JAKWFO010000003">
    <property type="protein sequence ID" value="KAI9638100.1"/>
    <property type="molecule type" value="Genomic_DNA"/>
</dbReference>
<dbReference type="AlphaFoldDB" id="A0AA38LW76"/>
<dbReference type="Pfam" id="PF08316">
    <property type="entry name" value="Pal1"/>
    <property type="match status" value="1"/>
</dbReference>
<feature type="compositionally biased region" description="Polar residues" evidence="1">
    <location>
        <begin position="25"/>
        <end position="39"/>
    </location>
</feature>
<comment type="caution">
    <text evidence="2">The sequence shown here is derived from an EMBL/GenBank/DDBJ whole genome shotgun (WGS) entry which is preliminary data.</text>
</comment>
<feature type="compositionally biased region" description="Low complexity" evidence="1">
    <location>
        <begin position="131"/>
        <end position="143"/>
    </location>
</feature>
<dbReference type="Proteomes" id="UP001164286">
    <property type="component" value="Unassembled WGS sequence"/>
</dbReference>
<keyword evidence="3" id="KW-1185">Reference proteome</keyword>
<feature type="region of interest" description="Disordered" evidence="1">
    <location>
        <begin position="639"/>
        <end position="670"/>
    </location>
</feature>
<evidence type="ECO:0000313" key="3">
    <source>
        <dbReference type="Proteomes" id="UP001164286"/>
    </source>
</evidence>